<comment type="caution">
    <text evidence="2">The sequence shown here is derived from an EMBL/GenBank/DDBJ whole genome shotgun (WGS) entry which is preliminary data.</text>
</comment>
<keyword evidence="3" id="KW-1185">Reference proteome</keyword>
<evidence type="ECO:0000313" key="3">
    <source>
        <dbReference type="Proteomes" id="UP001472677"/>
    </source>
</evidence>
<reference evidence="2 3" key="1">
    <citation type="journal article" date="2024" name="G3 (Bethesda)">
        <title>Genome assembly of Hibiscus sabdariffa L. provides insights into metabolisms of medicinal natural products.</title>
        <authorList>
            <person name="Kim T."/>
        </authorList>
    </citation>
    <scope>NUCLEOTIDE SEQUENCE [LARGE SCALE GENOMIC DNA]</scope>
    <source>
        <strain evidence="2">TK-2024</strain>
        <tissue evidence="2">Old leaves</tissue>
    </source>
</reference>
<proteinExistence type="predicted"/>
<evidence type="ECO:0000313" key="2">
    <source>
        <dbReference type="EMBL" id="KAK8596906.1"/>
    </source>
</evidence>
<name>A0ABR2G8J4_9ROSI</name>
<evidence type="ECO:0000256" key="1">
    <source>
        <dbReference type="SAM" id="MobiDB-lite"/>
    </source>
</evidence>
<dbReference type="Proteomes" id="UP001472677">
    <property type="component" value="Unassembled WGS sequence"/>
</dbReference>
<dbReference type="EMBL" id="JBBPBM010000002">
    <property type="protein sequence ID" value="KAK8596906.1"/>
    <property type="molecule type" value="Genomic_DNA"/>
</dbReference>
<sequence length="151" mass="16468">MGVGSARNKTWSSKLLGSRSGLDWTGPQWGWAHVESLATANRVGSAWTESVLPGSFELLSRSALSTVGWVYALIVGIRYPPLRSPKIIRAEYGDKNASSNGLNPLGGRRRRPPSRGLEPSVIYHSGRARIITLCQDLRAKGQSQVDNFYGT</sequence>
<feature type="region of interest" description="Disordered" evidence="1">
    <location>
        <begin position="99"/>
        <end position="118"/>
    </location>
</feature>
<gene>
    <name evidence="2" type="ORF">V6N12_065385</name>
</gene>
<accession>A0ABR2G8J4</accession>
<organism evidence="2 3">
    <name type="scientific">Hibiscus sabdariffa</name>
    <name type="common">roselle</name>
    <dbReference type="NCBI Taxonomy" id="183260"/>
    <lineage>
        <taxon>Eukaryota</taxon>
        <taxon>Viridiplantae</taxon>
        <taxon>Streptophyta</taxon>
        <taxon>Embryophyta</taxon>
        <taxon>Tracheophyta</taxon>
        <taxon>Spermatophyta</taxon>
        <taxon>Magnoliopsida</taxon>
        <taxon>eudicotyledons</taxon>
        <taxon>Gunneridae</taxon>
        <taxon>Pentapetalae</taxon>
        <taxon>rosids</taxon>
        <taxon>malvids</taxon>
        <taxon>Malvales</taxon>
        <taxon>Malvaceae</taxon>
        <taxon>Malvoideae</taxon>
        <taxon>Hibiscus</taxon>
    </lineage>
</organism>
<protein>
    <submittedName>
        <fullName evidence="2">Uncharacterized protein</fullName>
    </submittedName>
</protein>